<name>A0A2T3A761_9PEZI</name>
<evidence type="ECO:0000313" key="2">
    <source>
        <dbReference type="EMBL" id="PSR84136.1"/>
    </source>
</evidence>
<dbReference type="AlphaFoldDB" id="A0A2T3A761"/>
<gene>
    <name evidence="2" type="ORF">BD289DRAFT_409962</name>
</gene>
<evidence type="ECO:0000313" key="3">
    <source>
        <dbReference type="Proteomes" id="UP000241462"/>
    </source>
</evidence>
<dbReference type="GO" id="GO:0016747">
    <property type="term" value="F:acyltransferase activity, transferring groups other than amino-acyl groups"/>
    <property type="evidence" value="ECO:0007669"/>
    <property type="project" value="TreeGrafter"/>
</dbReference>
<dbReference type="STRING" id="2025994.A0A2T3A761"/>
<reference evidence="2 3" key="1">
    <citation type="journal article" date="2018" name="Mycol. Prog.">
        <title>Coniella lustricola, a new species from submerged detritus.</title>
        <authorList>
            <person name="Raudabaugh D.B."/>
            <person name="Iturriaga T."/>
            <person name="Carver A."/>
            <person name="Mondo S."/>
            <person name="Pangilinan J."/>
            <person name="Lipzen A."/>
            <person name="He G."/>
            <person name="Amirebrahimi M."/>
            <person name="Grigoriev I.V."/>
            <person name="Miller A.N."/>
        </authorList>
    </citation>
    <scope>NUCLEOTIDE SEQUENCE [LARGE SCALE GENOMIC DNA]</scope>
    <source>
        <strain evidence="2 3">B22-T-1</strain>
    </source>
</reference>
<dbReference type="PANTHER" id="PTHR31642:SF310">
    <property type="entry name" value="FATTY ALCOHOL:CAFFEOYL-COA ACYLTRANSFERASE"/>
    <property type="match status" value="1"/>
</dbReference>
<dbReference type="Pfam" id="PF02458">
    <property type="entry name" value="Transferase"/>
    <property type="match status" value="1"/>
</dbReference>
<sequence>MEVIPATAEDQFDPVNNIRTRTFFVLDELLDSDLLRSGLNRLIRIYWRKLGARLVKRRRGGGLEYHLPAIFEDDYQLFEWSIRNDEQPIVDAIPLIGASTQGGGISLLPSMDTVDAACRPSSWPYERKDEPPSAPLLYVHLTLFSDSTVIAISCPHMMADQQGLANIIKAWLQVVDGKKPPPMTGFNENILPKSKPYTAFEKNQVVRKGKIHVRRPFERLLVVLGFLPELILHPKELTYTLFVPLSLLKSLRERYTKELAGIYASVPALSYGDIVTAIAIKLSRLGDQRPKTITFTQTVNMRNRIPSLLGQRAEGYIHNALIYSSARFPIDQSTPISEIAYRNRQSINEVLQDDSIEIELAVIREMVRRGQTMHNCEVFEHSYSISNWASAWKDLDFSPAIWGSEKGTVDARPKFLVFGGSQLKMSPKRFASLITCRNDAGFWCEYSVSSQKAKRIRQYLATDPTLQNL</sequence>
<protein>
    <submittedName>
        <fullName evidence="2">Uncharacterized protein</fullName>
    </submittedName>
</protein>
<dbReference type="PANTHER" id="PTHR31642">
    <property type="entry name" value="TRICHOTHECENE 3-O-ACETYLTRANSFERASE"/>
    <property type="match status" value="1"/>
</dbReference>
<dbReference type="InterPro" id="IPR023213">
    <property type="entry name" value="CAT-like_dom_sf"/>
</dbReference>
<proteinExistence type="predicted"/>
<dbReference type="InterPro" id="IPR050317">
    <property type="entry name" value="Plant_Fungal_Acyltransferase"/>
</dbReference>
<organism evidence="2 3">
    <name type="scientific">Coniella lustricola</name>
    <dbReference type="NCBI Taxonomy" id="2025994"/>
    <lineage>
        <taxon>Eukaryota</taxon>
        <taxon>Fungi</taxon>
        <taxon>Dikarya</taxon>
        <taxon>Ascomycota</taxon>
        <taxon>Pezizomycotina</taxon>
        <taxon>Sordariomycetes</taxon>
        <taxon>Sordariomycetidae</taxon>
        <taxon>Diaporthales</taxon>
        <taxon>Schizoparmaceae</taxon>
        <taxon>Coniella</taxon>
    </lineage>
</organism>
<dbReference type="InParanoid" id="A0A2T3A761"/>
<dbReference type="OrthoDB" id="21502at2759"/>
<keyword evidence="1" id="KW-0808">Transferase</keyword>
<dbReference type="Proteomes" id="UP000241462">
    <property type="component" value="Unassembled WGS sequence"/>
</dbReference>
<dbReference type="Gene3D" id="3.30.559.10">
    <property type="entry name" value="Chloramphenicol acetyltransferase-like domain"/>
    <property type="match status" value="2"/>
</dbReference>
<accession>A0A2T3A761</accession>
<evidence type="ECO:0000256" key="1">
    <source>
        <dbReference type="ARBA" id="ARBA00022679"/>
    </source>
</evidence>
<keyword evidence="3" id="KW-1185">Reference proteome</keyword>
<dbReference type="EMBL" id="KZ678448">
    <property type="protein sequence ID" value="PSR84136.1"/>
    <property type="molecule type" value="Genomic_DNA"/>
</dbReference>